<dbReference type="InterPro" id="IPR006624">
    <property type="entry name" value="Beta-propeller_rpt_TECPR"/>
</dbReference>
<dbReference type="AlphaFoldDB" id="B5DCK6"/>
<dbReference type="PANTHER" id="PTHR23250">
    <property type="entry name" value="DYSFERLIN-RELATED"/>
    <property type="match status" value="1"/>
</dbReference>
<gene>
    <name evidence="4" type="primary">rsn-6</name>
</gene>
<dbReference type="SMART" id="SM00706">
    <property type="entry name" value="TECPR"/>
    <property type="match status" value="5"/>
</dbReference>
<keyword evidence="1" id="KW-0430">Lectin</keyword>
<keyword evidence="3" id="KW-0732">Signal</keyword>
<proteinExistence type="evidence at transcript level"/>
<dbReference type="Pfam" id="PF19193">
    <property type="entry name" value="Tectonin"/>
    <property type="match status" value="1"/>
</dbReference>
<comment type="similarity">
    <text evidence="2">Belongs to the tectonin family.</text>
</comment>
<evidence type="ECO:0000256" key="1">
    <source>
        <dbReference type="ARBA" id="ARBA00022734"/>
    </source>
</evidence>
<name>B5DCK6_ENGPU</name>
<dbReference type="EMBL" id="AY226151">
    <property type="protein sequence ID" value="AAP48835.1"/>
    <property type="molecule type" value="mRNA"/>
</dbReference>
<feature type="chain" id="PRO_5002831090" evidence="3">
    <location>
        <begin position="17"/>
        <end position="246"/>
    </location>
</feature>
<dbReference type="PANTHER" id="PTHR23250:SF3">
    <property type="entry name" value="FISH-EGG LECTIN-LIKE ISOFORM X1-RELATED"/>
    <property type="match status" value="1"/>
</dbReference>
<dbReference type="GO" id="GO:0030246">
    <property type="term" value="F:carbohydrate binding"/>
    <property type="evidence" value="ECO:0007669"/>
    <property type="project" value="UniProtKB-KW"/>
</dbReference>
<protein>
    <submittedName>
        <fullName evidence="4">Ranaspumin-6</fullName>
    </submittedName>
</protein>
<evidence type="ECO:0000313" key="4">
    <source>
        <dbReference type="EMBL" id="AAP48835.1"/>
    </source>
</evidence>
<accession>B5DCK6</accession>
<reference evidence="4" key="1">
    <citation type="journal article" date="2009" name="Proc. R. Soc. B">
        <title>Foam nest components of the tungara frog: a cocktail of proteins conferring physical and biological resilience.</title>
        <authorList>
            <person name="Fleming R.I."/>
            <person name="Mackenzie C.D."/>
            <person name="Cooper A."/>
            <person name="Kennedy M.W."/>
        </authorList>
    </citation>
    <scope>NUCLEOTIDE SEQUENCE</scope>
    <source>
        <tissue evidence="4">Oviduct gland</tissue>
    </source>
</reference>
<sequence>MILILGVLLLGAEASAETLCIPGRMKQLDAGAGRVVAVKSNGDVYQLLENNWVQIPGKLIHVTVGPAGLWGVNKDKNIYKYVDNDWLQVDGLLNQIDAGGNRFVVGVNDNEDIFCLNQDQTTSNAVKLDYKGVDGKLKYYSSGGYGSWGVNAAYDIFYRRNVHPMSCQGTNWENVEGKLVMLEVAEDGSVYGVNYNGHVYKREGITAGNPMGTSWTYLKVDEKVRHVSYDRGVLYVVTIDDRIFRC</sequence>
<organism evidence="4">
    <name type="scientific">Engystomops pustulosus</name>
    <name type="common">Tungara frog</name>
    <name type="synonym">Physalaemus pustulosus</name>
    <dbReference type="NCBI Taxonomy" id="76066"/>
    <lineage>
        <taxon>Eukaryota</taxon>
        <taxon>Metazoa</taxon>
        <taxon>Chordata</taxon>
        <taxon>Craniata</taxon>
        <taxon>Vertebrata</taxon>
        <taxon>Euteleostomi</taxon>
        <taxon>Amphibia</taxon>
        <taxon>Batrachia</taxon>
        <taxon>Anura</taxon>
        <taxon>Neobatrachia</taxon>
        <taxon>Hyloidea</taxon>
        <taxon>Leptodactylidae</taxon>
        <taxon>Leiuperinae</taxon>
        <taxon>Engystomops</taxon>
    </lineage>
</organism>
<evidence type="ECO:0000256" key="3">
    <source>
        <dbReference type="SAM" id="SignalP"/>
    </source>
</evidence>
<dbReference type="SMR" id="B5DCK6"/>
<evidence type="ECO:0000256" key="2">
    <source>
        <dbReference type="ARBA" id="ARBA00038331"/>
    </source>
</evidence>
<feature type="signal peptide" evidence="3">
    <location>
        <begin position="1"/>
        <end position="16"/>
    </location>
</feature>
<dbReference type="InterPro" id="IPR051513">
    <property type="entry name" value="Tectonin_beta-prop"/>
</dbReference>